<evidence type="ECO:0000256" key="11">
    <source>
        <dbReference type="ARBA" id="ARBA00044632"/>
    </source>
</evidence>
<comment type="catalytic activity">
    <reaction evidence="11">
        <text>2'-deoxyribonucleotide-(2'-deoxyribose 5'-phosphate)-2'-deoxyribonucleotide-DNA = a 3'-end 2'-deoxyribonucleotide-(2,3-dehydro-2,3-deoxyribose 5'-phosphate)-DNA + a 5'-end 5'-phospho-2'-deoxyribonucleoside-DNA + H(+)</text>
        <dbReference type="Rhea" id="RHEA:66592"/>
        <dbReference type="Rhea" id="RHEA-COMP:13180"/>
        <dbReference type="Rhea" id="RHEA-COMP:16897"/>
        <dbReference type="Rhea" id="RHEA-COMP:17067"/>
        <dbReference type="ChEBI" id="CHEBI:15378"/>
        <dbReference type="ChEBI" id="CHEBI:136412"/>
        <dbReference type="ChEBI" id="CHEBI:157695"/>
        <dbReference type="ChEBI" id="CHEBI:167181"/>
        <dbReference type="EC" id="4.2.99.18"/>
    </reaction>
</comment>
<dbReference type="SUPFAM" id="SSF48150">
    <property type="entry name" value="DNA-glycosylase"/>
    <property type="match status" value="1"/>
</dbReference>
<evidence type="ECO:0000256" key="8">
    <source>
        <dbReference type="ARBA" id="ARBA00023242"/>
    </source>
</evidence>
<dbReference type="AlphaFoldDB" id="A0A3A2ZTZ3"/>
<evidence type="ECO:0000256" key="2">
    <source>
        <dbReference type="ARBA" id="ARBA00010679"/>
    </source>
</evidence>
<evidence type="ECO:0000256" key="9">
    <source>
        <dbReference type="ARBA" id="ARBA00023268"/>
    </source>
</evidence>
<keyword evidence="7 14" id="KW-0456">Lyase</keyword>
<dbReference type="SUPFAM" id="SSF55945">
    <property type="entry name" value="TATA-box binding protein-like"/>
    <property type="match status" value="1"/>
</dbReference>
<evidence type="ECO:0000256" key="6">
    <source>
        <dbReference type="ARBA" id="ARBA00023204"/>
    </source>
</evidence>
<evidence type="ECO:0000256" key="1">
    <source>
        <dbReference type="ARBA" id="ARBA00004123"/>
    </source>
</evidence>
<keyword evidence="4" id="KW-0227">DNA damage</keyword>
<keyword evidence="6" id="KW-0234">DNA repair</keyword>
<dbReference type="EC" id="4.2.99.18" evidence="3"/>
<dbReference type="Gene3D" id="3.30.310.40">
    <property type="match status" value="1"/>
</dbReference>
<feature type="compositionally biased region" description="Basic and acidic residues" evidence="12">
    <location>
        <begin position="387"/>
        <end position="402"/>
    </location>
</feature>
<evidence type="ECO:0000256" key="5">
    <source>
        <dbReference type="ARBA" id="ARBA00022801"/>
    </source>
</evidence>
<feature type="region of interest" description="Disordered" evidence="12">
    <location>
        <begin position="386"/>
        <end position="426"/>
    </location>
</feature>
<dbReference type="STRING" id="2070753.A0A3A2ZTZ3"/>
<accession>A0A3A2ZTZ3</accession>
<feature type="domain" description="HhH-GPD" evidence="13">
    <location>
        <begin position="151"/>
        <end position="346"/>
    </location>
</feature>
<evidence type="ECO:0000313" key="14">
    <source>
        <dbReference type="EMBL" id="RJE26638.1"/>
    </source>
</evidence>
<dbReference type="Gene3D" id="1.10.1670.10">
    <property type="entry name" value="Helix-hairpin-Helix base-excision DNA repair enzymes (C-terminal)"/>
    <property type="match status" value="1"/>
</dbReference>
<evidence type="ECO:0000256" key="7">
    <source>
        <dbReference type="ARBA" id="ARBA00023239"/>
    </source>
</evidence>
<dbReference type="InterPro" id="IPR023170">
    <property type="entry name" value="HhH_base_excis_C"/>
</dbReference>
<organism evidence="14 15">
    <name type="scientific">Aspergillus sclerotialis</name>
    <dbReference type="NCBI Taxonomy" id="2070753"/>
    <lineage>
        <taxon>Eukaryota</taxon>
        <taxon>Fungi</taxon>
        <taxon>Dikarya</taxon>
        <taxon>Ascomycota</taxon>
        <taxon>Pezizomycotina</taxon>
        <taxon>Eurotiomycetes</taxon>
        <taxon>Eurotiomycetidae</taxon>
        <taxon>Eurotiales</taxon>
        <taxon>Aspergillaceae</taxon>
        <taxon>Aspergillus</taxon>
        <taxon>Aspergillus subgen. Polypaecilum</taxon>
    </lineage>
</organism>
<feature type="region of interest" description="Disordered" evidence="12">
    <location>
        <begin position="70"/>
        <end position="93"/>
    </location>
</feature>
<feature type="compositionally biased region" description="Polar residues" evidence="12">
    <location>
        <begin position="403"/>
        <end position="418"/>
    </location>
</feature>
<comment type="similarity">
    <text evidence="2">Belongs to the type-1 OGG1 family.</text>
</comment>
<evidence type="ECO:0000256" key="12">
    <source>
        <dbReference type="SAM" id="MobiDB-lite"/>
    </source>
</evidence>
<dbReference type="InterPro" id="IPR052054">
    <property type="entry name" value="Oxidative_DNA_repair_enzyme"/>
</dbReference>
<keyword evidence="15" id="KW-1185">Reference proteome</keyword>
<comment type="caution">
    <text evidence="14">The sequence shown here is derived from an EMBL/GenBank/DDBJ whole genome shotgun (WGS) entry which is preliminary data.</text>
</comment>
<evidence type="ECO:0000256" key="4">
    <source>
        <dbReference type="ARBA" id="ARBA00022763"/>
    </source>
</evidence>
<dbReference type="PANTHER" id="PTHR10242">
    <property type="entry name" value="8-OXOGUANINE DNA GLYCOSYLASE"/>
    <property type="match status" value="1"/>
</dbReference>
<evidence type="ECO:0000259" key="13">
    <source>
        <dbReference type="SMART" id="SM00478"/>
    </source>
</evidence>
<evidence type="ECO:0000313" key="15">
    <source>
        <dbReference type="Proteomes" id="UP000266188"/>
    </source>
</evidence>
<dbReference type="GO" id="GO:0006289">
    <property type="term" value="P:nucleotide-excision repair"/>
    <property type="evidence" value="ECO:0007669"/>
    <property type="project" value="InterPro"/>
</dbReference>
<dbReference type="OrthoDB" id="238681at2759"/>
<dbReference type="GO" id="GO:0003684">
    <property type="term" value="F:damaged DNA binding"/>
    <property type="evidence" value="ECO:0007669"/>
    <property type="project" value="InterPro"/>
</dbReference>
<keyword evidence="9" id="KW-0511">Multifunctional enzyme</keyword>
<dbReference type="InterPro" id="IPR011257">
    <property type="entry name" value="DNA_glycosylase"/>
</dbReference>
<keyword evidence="5" id="KW-0378">Hydrolase</keyword>
<dbReference type="FunFam" id="1.10.1670.10:FF:000005">
    <property type="entry name" value="N-glycosylase/DNA lyase OGG1"/>
    <property type="match status" value="1"/>
</dbReference>
<dbReference type="InterPro" id="IPR003265">
    <property type="entry name" value="HhH-GPD_domain"/>
</dbReference>
<evidence type="ECO:0000256" key="10">
    <source>
        <dbReference type="ARBA" id="ARBA00023295"/>
    </source>
</evidence>
<dbReference type="EMBL" id="MVGC01000018">
    <property type="protein sequence ID" value="RJE26638.1"/>
    <property type="molecule type" value="Genomic_DNA"/>
</dbReference>
<gene>
    <name evidence="14" type="ORF">PHISCL_01052</name>
</gene>
<dbReference type="GO" id="GO:0140078">
    <property type="term" value="F:class I DNA-(apurinic or apyrimidinic site) endonuclease activity"/>
    <property type="evidence" value="ECO:0007669"/>
    <property type="project" value="UniProtKB-EC"/>
</dbReference>
<dbReference type="InterPro" id="IPR012904">
    <property type="entry name" value="OGG_N"/>
</dbReference>
<dbReference type="Pfam" id="PF07934">
    <property type="entry name" value="OGG_N"/>
    <property type="match status" value="1"/>
</dbReference>
<comment type="subcellular location">
    <subcellularLocation>
        <location evidence="1">Nucleus</location>
    </subcellularLocation>
</comment>
<dbReference type="GO" id="GO:0034039">
    <property type="term" value="F:8-oxo-7,8-dihydroguanine DNA N-glycosylase activity"/>
    <property type="evidence" value="ECO:0007669"/>
    <property type="project" value="TreeGrafter"/>
</dbReference>
<evidence type="ECO:0000256" key="3">
    <source>
        <dbReference type="ARBA" id="ARBA00012720"/>
    </source>
</evidence>
<dbReference type="Gene3D" id="1.10.340.30">
    <property type="entry name" value="Hypothetical protein, domain 2"/>
    <property type="match status" value="1"/>
</dbReference>
<keyword evidence="10" id="KW-0326">Glycosidase</keyword>
<dbReference type="GO" id="GO:0005634">
    <property type="term" value="C:nucleus"/>
    <property type="evidence" value="ECO:0007669"/>
    <property type="project" value="UniProtKB-SubCell"/>
</dbReference>
<dbReference type="PANTHER" id="PTHR10242:SF2">
    <property type="entry name" value="N-GLYCOSYLASE_DNA LYASE"/>
    <property type="match status" value="1"/>
</dbReference>
<dbReference type="Proteomes" id="UP000266188">
    <property type="component" value="Unassembled WGS sequence"/>
</dbReference>
<dbReference type="SMART" id="SM00478">
    <property type="entry name" value="ENDO3c"/>
    <property type="match status" value="1"/>
</dbReference>
<sequence length="426" mass="48024">MTIGVFSEWYKLPLSLSELCINTTLRCGQSFRWHNVPDSDEWRCVLHGCLLSLRQDPNYLYYRTYRTSKPLPPSSNSPQQLNASDEKSPNSSNDNDILRVIKHYFNLSSNLTDLYSQWSSQDPNFKKKASHFTGIRILRQDAWEALVSFICSSNNNISRISQMVEKLCLNYGRPVATIDGRAYHDFPPPEALTGKDVETRLRNLGFGYRAKYIYQTAVMVAEERESGWLNGLQNPESPAFGVDPVPGGEMKPEGRDGYRHAHEKLVELQGVGPKVADCVCLMGLGWGEAVPVDTHVWQIAQRDYKFGKSGQKTLNKATYDAVGNLFRKLWGKEAGWAHSVLFTADLRAFSDRLAASKAASKVEVDVKEEEDDTKIEMKVTTTTLKRPLSEDDVKAEVDEKPQKNGSALQTSLSTGSTRMSKRLRNR</sequence>
<keyword evidence="8" id="KW-0539">Nucleus</keyword>
<dbReference type="Pfam" id="PF00730">
    <property type="entry name" value="HhH-GPD"/>
    <property type="match status" value="1"/>
</dbReference>
<protein>
    <recommendedName>
        <fullName evidence="3">DNA-(apurinic or apyrimidinic site) lyase</fullName>
        <ecNumber evidence="3">4.2.99.18</ecNumber>
    </recommendedName>
</protein>
<name>A0A3A2ZTZ3_9EURO</name>
<dbReference type="CDD" id="cd00056">
    <property type="entry name" value="ENDO3c"/>
    <property type="match status" value="1"/>
</dbReference>
<proteinExistence type="inferred from homology"/>
<dbReference type="GO" id="GO:0006285">
    <property type="term" value="P:base-excision repair, AP site formation"/>
    <property type="evidence" value="ECO:0007669"/>
    <property type="project" value="TreeGrafter"/>
</dbReference>
<reference evidence="15" key="1">
    <citation type="submission" date="2017-02" db="EMBL/GenBank/DDBJ databases">
        <authorList>
            <person name="Tafer H."/>
            <person name="Lopandic K."/>
        </authorList>
    </citation>
    <scope>NUCLEOTIDE SEQUENCE [LARGE SCALE GENOMIC DNA]</scope>
    <source>
        <strain evidence="15">CBS 366.77</strain>
    </source>
</reference>